<dbReference type="EMBL" id="FNHS01000027">
    <property type="protein sequence ID" value="SDO55462.1"/>
    <property type="molecule type" value="Genomic_DNA"/>
</dbReference>
<evidence type="ECO:0000313" key="2">
    <source>
        <dbReference type="EMBL" id="SDO55462.1"/>
    </source>
</evidence>
<feature type="region of interest" description="Disordered" evidence="1">
    <location>
        <begin position="207"/>
        <end position="255"/>
    </location>
</feature>
<dbReference type="AlphaFoldDB" id="A0A1H0KIC9"/>
<evidence type="ECO:0000313" key="3">
    <source>
        <dbReference type="Proteomes" id="UP000198704"/>
    </source>
</evidence>
<keyword evidence="3" id="KW-1185">Reference proteome</keyword>
<proteinExistence type="predicted"/>
<organism evidence="2 3">
    <name type="scientific">Methylobacterium phyllostachyos</name>
    <dbReference type="NCBI Taxonomy" id="582672"/>
    <lineage>
        <taxon>Bacteria</taxon>
        <taxon>Pseudomonadati</taxon>
        <taxon>Pseudomonadota</taxon>
        <taxon>Alphaproteobacteria</taxon>
        <taxon>Hyphomicrobiales</taxon>
        <taxon>Methylobacteriaceae</taxon>
        <taxon>Methylobacterium</taxon>
    </lineage>
</organism>
<sequence length="255" mass="27523">MFHATMRSAIEGARTLAQLDDLSRTIWQAHAAETVTDSEAQGLAELLHARRSAVRETVVPMGIPLGRVTLFPPKRLQRAPERSVAIERRRRLACSGPMPPALASRFTTGQLAVLRIVGDEMARNGACGLCIDAIAARAGVCRRLAQAAIRLAEGDGLLTIQERRHQGRKSDPNVVRIISREWLQWLRRGGRSAAPALLGSIGCKTMHPTDKGDPQGQVVDAEPKEEGCRGAAVRARGVPRKNSAAGPLRGSRAMS</sequence>
<gene>
    <name evidence="2" type="ORF">SAMN05216360_12720</name>
</gene>
<name>A0A1H0KIC9_9HYPH</name>
<dbReference type="RefSeq" id="WP_208859124.1">
    <property type="nucleotide sequence ID" value="NZ_FNHS01000027.1"/>
</dbReference>
<protein>
    <submittedName>
        <fullName evidence="2">Uncharacterized protein</fullName>
    </submittedName>
</protein>
<evidence type="ECO:0000256" key="1">
    <source>
        <dbReference type="SAM" id="MobiDB-lite"/>
    </source>
</evidence>
<reference evidence="3" key="1">
    <citation type="submission" date="2016-10" db="EMBL/GenBank/DDBJ databases">
        <authorList>
            <person name="Varghese N."/>
            <person name="Submissions S."/>
        </authorList>
    </citation>
    <scope>NUCLEOTIDE SEQUENCE [LARGE SCALE GENOMIC DNA]</scope>
    <source>
        <strain evidence="3">BL47</strain>
    </source>
</reference>
<accession>A0A1H0KIC9</accession>
<dbReference type="Proteomes" id="UP000198704">
    <property type="component" value="Unassembled WGS sequence"/>
</dbReference>
<dbReference type="STRING" id="582672.SAMN05216360_12720"/>